<proteinExistence type="predicted"/>
<dbReference type="EMBL" id="FMTP01000010">
    <property type="protein sequence ID" value="SCW95500.1"/>
    <property type="molecule type" value="Genomic_DNA"/>
</dbReference>
<accession>A0A1G4UPC5</accession>
<dbReference type="AlphaFoldDB" id="A0A1G4UPC5"/>
<dbReference type="Proteomes" id="UP000198889">
    <property type="component" value="Unassembled WGS sequence"/>
</dbReference>
<keyword evidence="3" id="KW-1185">Reference proteome</keyword>
<evidence type="ECO:0000256" key="1">
    <source>
        <dbReference type="SAM" id="MobiDB-lite"/>
    </source>
</evidence>
<gene>
    <name evidence="2" type="ORF">SAMN05660859_0042</name>
</gene>
<dbReference type="RefSeq" id="WP_091444067.1">
    <property type="nucleotide sequence ID" value="NZ_FMTP01000010.1"/>
</dbReference>
<feature type="compositionally biased region" description="Low complexity" evidence="1">
    <location>
        <begin position="43"/>
        <end position="57"/>
    </location>
</feature>
<evidence type="ECO:0000313" key="2">
    <source>
        <dbReference type="EMBL" id="SCW95500.1"/>
    </source>
</evidence>
<sequence length="285" mass="30563">MSDNTTTENEALLNVADLLAIEDIVSGLENEAEALAETERLQQAESQAQAEVQNQASTDEASAEAGDTEEPVPTEATHVPGDLKEMMDAVPQEDVDIKIAATETEFSVRAAFEKAKNPSNLKMQQNLTAYGKRLASPIAAKVLCATDVDPEFLNREISNGSRFNVYAMDKVADLVTALSGGVMQNAINRAITRSMFKFRAAGVPFTGIAAQAASSDKVKVDRKLAQLLIRHTVSAATAPTQTSSTMSALAVMGIVRNTGSQKYPVYELTDTPQTRRLEEVLAKAA</sequence>
<feature type="region of interest" description="Disordered" evidence="1">
    <location>
        <begin position="37"/>
        <end position="80"/>
    </location>
</feature>
<organism evidence="2 3">
    <name type="scientific">Ancylobacter rudongensis</name>
    <dbReference type="NCBI Taxonomy" id="177413"/>
    <lineage>
        <taxon>Bacteria</taxon>
        <taxon>Pseudomonadati</taxon>
        <taxon>Pseudomonadota</taxon>
        <taxon>Alphaproteobacteria</taxon>
        <taxon>Hyphomicrobiales</taxon>
        <taxon>Xanthobacteraceae</taxon>
        <taxon>Ancylobacter</taxon>
    </lineage>
</organism>
<name>A0A1G4UPC5_9HYPH</name>
<protein>
    <submittedName>
        <fullName evidence="2">Uncharacterized protein</fullName>
    </submittedName>
</protein>
<evidence type="ECO:0000313" key="3">
    <source>
        <dbReference type="Proteomes" id="UP000198889"/>
    </source>
</evidence>
<reference evidence="3" key="1">
    <citation type="submission" date="2016-10" db="EMBL/GenBank/DDBJ databases">
        <authorList>
            <person name="Varghese N."/>
            <person name="Submissions S."/>
        </authorList>
    </citation>
    <scope>NUCLEOTIDE SEQUENCE [LARGE SCALE GENOMIC DNA]</scope>
    <source>
        <strain evidence="3">CGMCC 1.1761</strain>
    </source>
</reference>